<evidence type="ECO:0000313" key="2">
    <source>
        <dbReference type="EMBL" id="VVC75464.1"/>
    </source>
</evidence>
<sequence length="622" mass="69979">MTTTRLQADIQTFNSLKQSGADVIILMASLDDIQHRAYQSIENLYTAYHPKMSKEDQIALFKDIIAIKRTVRDLQYEQMDLTNKLIAIRGIYIADPSKAEVSDKYVISSLKEYPQSEIVKENFYRLLEKVHRNNKLNHDETSYINSLLMQIAARPAGQRLIVKLNYLLESKNAEISFVASESFTCGKTSGGVANLSDTSQVEPSGRDYQSIIKKSISRSEGSKRNLVMVKADYLKSDSAVAVEAYASTGKGLTDTGPAFILLAHELIHAIHNLEGSSRDNVRPFFESIRKNDDFMMEMLYPVEKSFGSYGQEAEEYWTIEGGKLCENAIRLENGLSLRTGHMTAEPGEEGFRDLYYLGLCRSYQADHIQTYIEFINAKESSESTEIQKMAVDDKYVANTLELEILNSRRLSIDDLLEKIENIVPRQITRAISSLMKSAHPGTKTDDPSETWMSFLFTLPAQIREIFSAVRAMDLKMLQADQDHDNRAISWRQLLMSSKHHADSQYLSGILEKWKSLSTIFNYYCDSSFASHSMENFASAITSAATLSLHPHEHDSTQAVLSLLHASGGVSFQAMHEQTKLSDETRAGNTSTSSMTDPPGTVKPDIKKRNDDEDDSEHVTPKT</sequence>
<dbReference type="EMBL" id="LR699119">
    <property type="protein sequence ID" value="VVC75464.1"/>
    <property type="molecule type" value="Genomic_DNA"/>
</dbReference>
<feature type="compositionally biased region" description="Basic and acidic residues" evidence="1">
    <location>
        <begin position="603"/>
        <end position="622"/>
    </location>
</feature>
<evidence type="ECO:0000313" key="3">
    <source>
        <dbReference type="Proteomes" id="UP000324194"/>
    </source>
</evidence>
<dbReference type="Proteomes" id="UP000324194">
    <property type="component" value="Chromosome 1"/>
</dbReference>
<proteinExistence type="predicted"/>
<organism evidence="2 3">
    <name type="scientific">Aquicella siphonis</name>
    <dbReference type="NCBI Taxonomy" id="254247"/>
    <lineage>
        <taxon>Bacteria</taxon>
        <taxon>Pseudomonadati</taxon>
        <taxon>Pseudomonadota</taxon>
        <taxon>Gammaproteobacteria</taxon>
        <taxon>Legionellales</taxon>
        <taxon>Coxiellaceae</taxon>
        <taxon>Aquicella</taxon>
    </lineage>
</organism>
<accession>A0A5E4PF41</accession>
<keyword evidence="3" id="KW-1185">Reference proteome</keyword>
<dbReference type="AlphaFoldDB" id="A0A5E4PF41"/>
<dbReference type="KEGG" id="asip:AQUSIP_07540"/>
<gene>
    <name evidence="2" type="ORF">AQUSIP_07540</name>
</gene>
<feature type="region of interest" description="Disordered" evidence="1">
    <location>
        <begin position="576"/>
        <end position="622"/>
    </location>
</feature>
<feature type="compositionally biased region" description="Polar residues" evidence="1">
    <location>
        <begin position="586"/>
        <end position="595"/>
    </location>
</feature>
<feature type="compositionally biased region" description="Basic and acidic residues" evidence="1">
    <location>
        <begin position="576"/>
        <end position="585"/>
    </location>
</feature>
<protein>
    <submittedName>
        <fullName evidence="2">Uncharacterized protein</fullName>
    </submittedName>
</protein>
<reference evidence="2 3" key="1">
    <citation type="submission" date="2019-08" db="EMBL/GenBank/DDBJ databases">
        <authorList>
            <person name="Guy L."/>
        </authorList>
    </citation>
    <scope>NUCLEOTIDE SEQUENCE [LARGE SCALE GENOMIC DNA]</scope>
    <source>
        <strain evidence="2 3">SGT-108</strain>
    </source>
</reference>
<name>A0A5E4PF41_9COXI</name>
<evidence type="ECO:0000256" key="1">
    <source>
        <dbReference type="SAM" id="MobiDB-lite"/>
    </source>
</evidence>